<name>A0A2G9S186_AQUCT</name>
<protein>
    <submittedName>
        <fullName evidence="2">Uncharacterized protein</fullName>
    </submittedName>
</protein>
<evidence type="ECO:0000256" key="1">
    <source>
        <dbReference type="SAM" id="Phobius"/>
    </source>
</evidence>
<sequence>MECAVPHLARGAGRRGHSERFRAVQKYLETLGNTPFPSVSKPLRVQLSCPRVFPRLSCAPPQNLWRHAVLHAIEVNAEQIIFVSIDFYGETRFDMLVFWITSILLERIMLVIQGSIVILILLLLLYRIYIAPTVCTAFYNMSIYSVYTIL</sequence>
<accession>A0A2G9S186</accession>
<reference evidence="3" key="1">
    <citation type="journal article" date="2017" name="Nat. Commun.">
        <title>The North American bullfrog draft genome provides insight into hormonal regulation of long noncoding RNA.</title>
        <authorList>
            <person name="Hammond S.A."/>
            <person name="Warren R.L."/>
            <person name="Vandervalk B.P."/>
            <person name="Kucuk E."/>
            <person name="Khan H."/>
            <person name="Gibb E.A."/>
            <person name="Pandoh P."/>
            <person name="Kirk H."/>
            <person name="Zhao Y."/>
            <person name="Jones M."/>
            <person name="Mungall A.J."/>
            <person name="Coope R."/>
            <person name="Pleasance S."/>
            <person name="Moore R.A."/>
            <person name="Holt R.A."/>
            <person name="Round J.M."/>
            <person name="Ohora S."/>
            <person name="Walle B.V."/>
            <person name="Veldhoen N."/>
            <person name="Helbing C.C."/>
            <person name="Birol I."/>
        </authorList>
    </citation>
    <scope>NUCLEOTIDE SEQUENCE [LARGE SCALE GENOMIC DNA]</scope>
</reference>
<evidence type="ECO:0000313" key="3">
    <source>
        <dbReference type="Proteomes" id="UP000228934"/>
    </source>
</evidence>
<keyword evidence="1" id="KW-1133">Transmembrane helix</keyword>
<feature type="transmembrane region" description="Helical" evidence="1">
    <location>
        <begin position="96"/>
        <end position="122"/>
    </location>
</feature>
<proteinExistence type="predicted"/>
<dbReference type="Proteomes" id="UP000228934">
    <property type="component" value="Unassembled WGS sequence"/>
</dbReference>
<dbReference type="AlphaFoldDB" id="A0A2G9S186"/>
<dbReference type="EMBL" id="KV927822">
    <property type="protein sequence ID" value="PIO33882.1"/>
    <property type="molecule type" value="Genomic_DNA"/>
</dbReference>
<keyword evidence="1" id="KW-0812">Transmembrane</keyword>
<organism evidence="2 3">
    <name type="scientific">Aquarana catesbeiana</name>
    <name type="common">American bullfrog</name>
    <name type="synonym">Rana catesbeiana</name>
    <dbReference type="NCBI Taxonomy" id="8400"/>
    <lineage>
        <taxon>Eukaryota</taxon>
        <taxon>Metazoa</taxon>
        <taxon>Chordata</taxon>
        <taxon>Craniata</taxon>
        <taxon>Vertebrata</taxon>
        <taxon>Euteleostomi</taxon>
        <taxon>Amphibia</taxon>
        <taxon>Batrachia</taxon>
        <taxon>Anura</taxon>
        <taxon>Neobatrachia</taxon>
        <taxon>Ranoidea</taxon>
        <taxon>Ranidae</taxon>
        <taxon>Aquarana</taxon>
    </lineage>
</organism>
<keyword evidence="3" id="KW-1185">Reference proteome</keyword>
<gene>
    <name evidence="2" type="ORF">AB205_0061610</name>
</gene>
<keyword evidence="1" id="KW-0472">Membrane</keyword>
<evidence type="ECO:0000313" key="2">
    <source>
        <dbReference type="EMBL" id="PIO33882.1"/>
    </source>
</evidence>